<name>A0ACB9LYC7_BAUVA</name>
<keyword evidence="2" id="KW-1185">Reference proteome</keyword>
<evidence type="ECO:0000313" key="1">
    <source>
        <dbReference type="EMBL" id="KAI4316419.1"/>
    </source>
</evidence>
<organism evidence="1 2">
    <name type="scientific">Bauhinia variegata</name>
    <name type="common">Purple orchid tree</name>
    <name type="synonym">Phanera variegata</name>
    <dbReference type="NCBI Taxonomy" id="167791"/>
    <lineage>
        <taxon>Eukaryota</taxon>
        <taxon>Viridiplantae</taxon>
        <taxon>Streptophyta</taxon>
        <taxon>Embryophyta</taxon>
        <taxon>Tracheophyta</taxon>
        <taxon>Spermatophyta</taxon>
        <taxon>Magnoliopsida</taxon>
        <taxon>eudicotyledons</taxon>
        <taxon>Gunneridae</taxon>
        <taxon>Pentapetalae</taxon>
        <taxon>rosids</taxon>
        <taxon>fabids</taxon>
        <taxon>Fabales</taxon>
        <taxon>Fabaceae</taxon>
        <taxon>Cercidoideae</taxon>
        <taxon>Cercideae</taxon>
        <taxon>Bauhiniinae</taxon>
        <taxon>Bauhinia</taxon>
    </lineage>
</organism>
<gene>
    <name evidence="1" type="ORF">L6164_024399</name>
</gene>
<comment type="caution">
    <text evidence="1">The sequence shown here is derived from an EMBL/GenBank/DDBJ whole genome shotgun (WGS) entry which is preliminary data.</text>
</comment>
<proteinExistence type="predicted"/>
<sequence length="385" mass="42502">MGWRYQVGLGFIGLFVFVWVASAEITQRIFEEYKQPFALTYLGVSLMVVYLPVSVFKVWICSLLKNLYRELHKDTGLNIPLGISENYQTPGTDLRSCLITDKNISEREEGKPLLIKIDEDKSGLLEQNNEFSSWKIAKCSLYLTPIWFSSEYLSNLALLNTSVTSTTVLSSTSSLFTLFFGALLGQDSVNITKMIAVLISMAGVAMTTVGKTWAADGRPGISETRKHCIIGVTFGLLSAICYGLFTVLLKKYVGSKGEKVDMQKVLGCIGLYSLLGFWWLALPLSAAGIEPHFKFPSSRPIAEMVIANSFWSSVISDYFWALSVVWTTPLVATLGMSLTIPLAMIADMLVHGRHYSAIYILGCIQVFAGFVLANLSDKFSGNSQS</sequence>
<reference evidence="1 2" key="1">
    <citation type="journal article" date="2022" name="DNA Res.">
        <title>Chromosomal-level genome assembly of the orchid tree Bauhinia variegata (Leguminosae; Cercidoideae) supports the allotetraploid origin hypothesis of Bauhinia.</title>
        <authorList>
            <person name="Zhong Y."/>
            <person name="Chen Y."/>
            <person name="Zheng D."/>
            <person name="Pang J."/>
            <person name="Liu Y."/>
            <person name="Luo S."/>
            <person name="Meng S."/>
            <person name="Qian L."/>
            <person name="Wei D."/>
            <person name="Dai S."/>
            <person name="Zhou R."/>
        </authorList>
    </citation>
    <scope>NUCLEOTIDE SEQUENCE [LARGE SCALE GENOMIC DNA]</scope>
    <source>
        <strain evidence="1">BV-YZ2020</strain>
    </source>
</reference>
<evidence type="ECO:0000313" key="2">
    <source>
        <dbReference type="Proteomes" id="UP000828941"/>
    </source>
</evidence>
<dbReference type="EMBL" id="CM039435">
    <property type="protein sequence ID" value="KAI4316419.1"/>
    <property type="molecule type" value="Genomic_DNA"/>
</dbReference>
<accession>A0ACB9LYC7</accession>
<dbReference type="Proteomes" id="UP000828941">
    <property type="component" value="Chromosome 10"/>
</dbReference>
<protein>
    <submittedName>
        <fullName evidence="1">Uncharacterized protein</fullName>
    </submittedName>
</protein>